<feature type="region of interest" description="Disordered" evidence="1">
    <location>
        <begin position="218"/>
        <end position="284"/>
    </location>
</feature>
<keyword evidence="2" id="KW-0812">Transmembrane</keyword>
<reference evidence="3" key="1">
    <citation type="submission" date="2021-01" db="UniProtKB">
        <authorList>
            <consortium name="EnsemblMetazoa"/>
        </authorList>
    </citation>
    <scope>IDENTIFICATION</scope>
</reference>
<feature type="transmembrane region" description="Helical" evidence="2">
    <location>
        <begin position="134"/>
        <end position="153"/>
    </location>
</feature>
<dbReference type="EnsemblMetazoa" id="CLYHEMT007861.1">
    <property type="protein sequence ID" value="CLYHEMP007861.1"/>
    <property type="gene ID" value="CLYHEMG007861"/>
</dbReference>
<evidence type="ECO:0000256" key="2">
    <source>
        <dbReference type="SAM" id="Phobius"/>
    </source>
</evidence>
<keyword evidence="2" id="KW-0472">Membrane</keyword>
<dbReference type="GeneID" id="136804377"/>
<accession>A0A7M5V8H9</accession>
<keyword evidence="4" id="KW-1185">Reference proteome</keyword>
<feature type="transmembrane region" description="Helical" evidence="2">
    <location>
        <begin position="15"/>
        <end position="36"/>
    </location>
</feature>
<evidence type="ECO:0000313" key="4">
    <source>
        <dbReference type="Proteomes" id="UP000594262"/>
    </source>
</evidence>
<protein>
    <submittedName>
        <fullName evidence="3">Uncharacterized protein</fullName>
    </submittedName>
</protein>
<keyword evidence="2" id="KW-1133">Transmembrane helix</keyword>
<dbReference type="RefSeq" id="XP_066917189.1">
    <property type="nucleotide sequence ID" value="XM_067061088.1"/>
</dbReference>
<evidence type="ECO:0000313" key="3">
    <source>
        <dbReference type="EnsemblMetazoa" id="CLYHEMP007861.1"/>
    </source>
</evidence>
<proteinExistence type="predicted"/>
<evidence type="ECO:0000256" key="1">
    <source>
        <dbReference type="SAM" id="MobiDB-lite"/>
    </source>
</evidence>
<sequence length="284" mass="31880">MMTTTTPNIRLRTSILRTFGFIVLVIGLVLTVYGHLAGRHCVECDHEPDRESEPNKSIQNPLPWRPRKGPRDEDIPNVADWQPPKGPKDGDVDHFPFQDKADLDHQGHVKDSRHLIGSAENAGVNKNAIRYAKIIGPVALVLGLLLIVLSTLLSRRSKLNDSLDLNDKIHWTEEIMRDERKRRSEGHVSIVQIHESTQLQIHAQTQYFVTTSNDMDRLPSTSILDPPPSYEASINKQHHNNGAPVERHDIEGQQNRSEGEADESLQSTTGVPPPSYKTASMVNQ</sequence>
<organism evidence="3 4">
    <name type="scientific">Clytia hemisphaerica</name>
    <dbReference type="NCBI Taxonomy" id="252671"/>
    <lineage>
        <taxon>Eukaryota</taxon>
        <taxon>Metazoa</taxon>
        <taxon>Cnidaria</taxon>
        <taxon>Hydrozoa</taxon>
        <taxon>Hydroidolina</taxon>
        <taxon>Leptothecata</taxon>
        <taxon>Obeliida</taxon>
        <taxon>Clytiidae</taxon>
        <taxon>Clytia</taxon>
    </lineage>
</organism>
<name>A0A7M5V8H9_9CNID</name>
<feature type="region of interest" description="Disordered" evidence="1">
    <location>
        <begin position="45"/>
        <end position="91"/>
    </location>
</feature>
<dbReference type="AlphaFoldDB" id="A0A7M5V8H9"/>
<dbReference type="Proteomes" id="UP000594262">
    <property type="component" value="Unplaced"/>
</dbReference>
<feature type="compositionally biased region" description="Basic and acidic residues" evidence="1">
    <location>
        <begin position="45"/>
        <end position="54"/>
    </location>
</feature>